<evidence type="ECO:0000313" key="1">
    <source>
        <dbReference type="EMBL" id="EFO53653.1"/>
    </source>
</evidence>
<protein>
    <submittedName>
        <fullName evidence="1">Uncharacterized protein</fullName>
    </submittedName>
</protein>
<dbReference type="EMBL" id="AEDY01000104">
    <property type="protein sequence ID" value="EFO53653.1"/>
    <property type="molecule type" value="Genomic_DNA"/>
</dbReference>
<sequence>MSTRQGDKCPFLSYFFIEKSRKKRYNGSWKNVVKKHK</sequence>
<proteinExistence type="predicted"/>
<name>A0ABN0B398_9STRE</name>
<comment type="caution">
    <text evidence="1">The sequence shown here is derived from an EMBL/GenBank/DDBJ whole genome shotgun (WGS) entry which is preliminary data.</text>
</comment>
<accession>A0ABN0B398</accession>
<gene>
    <name evidence="1" type="ORF">SIN_1555</name>
</gene>
<reference evidence="1" key="1">
    <citation type="submission" date="2010-09" db="EMBL/GenBank/DDBJ databases">
        <authorList>
            <person name="Daugherty S.C."/>
            <person name="Kilian M."/>
            <person name="Tettelin H."/>
        </authorList>
    </citation>
    <scope>NUCLEOTIDE SEQUENCE [LARGE SCALE GENOMIC DNA]</scope>
    <source>
        <strain evidence="1">SK1302</strain>
    </source>
</reference>
<organism evidence="1">
    <name type="scientific">Streptococcus infantis SK1302</name>
    <dbReference type="NCBI Taxonomy" id="871237"/>
    <lineage>
        <taxon>Bacteria</taxon>
        <taxon>Bacillati</taxon>
        <taxon>Bacillota</taxon>
        <taxon>Bacilli</taxon>
        <taxon>Lactobacillales</taxon>
        <taxon>Streptococcaceae</taxon>
        <taxon>Streptococcus</taxon>
    </lineage>
</organism>